<dbReference type="EMBL" id="JAUSRB010000002">
    <property type="protein sequence ID" value="MDP9867946.1"/>
    <property type="molecule type" value="Genomic_DNA"/>
</dbReference>
<name>A0ABT9RFA1_9ACTN</name>
<reference evidence="1 2" key="1">
    <citation type="submission" date="2023-07" db="EMBL/GenBank/DDBJ databases">
        <title>Sequencing the genomes of 1000 actinobacteria strains.</title>
        <authorList>
            <person name="Klenk H.-P."/>
        </authorList>
    </citation>
    <scope>NUCLEOTIDE SEQUENCE [LARGE SCALE GENOMIC DNA]</scope>
    <source>
        <strain evidence="1 2">DSM 44109</strain>
    </source>
</reference>
<evidence type="ECO:0000313" key="1">
    <source>
        <dbReference type="EMBL" id="MDP9867946.1"/>
    </source>
</evidence>
<dbReference type="InterPro" id="IPR036396">
    <property type="entry name" value="Cyt_P450_sf"/>
</dbReference>
<gene>
    <name evidence="1" type="ORF">J2S55_007212</name>
</gene>
<proteinExistence type="predicted"/>
<dbReference type="Proteomes" id="UP001230426">
    <property type="component" value="Unassembled WGS sequence"/>
</dbReference>
<comment type="caution">
    <text evidence="1">The sequence shown here is derived from an EMBL/GenBank/DDBJ whole genome shotgun (WGS) entry which is preliminary data.</text>
</comment>
<organism evidence="1 2">
    <name type="scientific">Streptosporangium brasiliense</name>
    <dbReference type="NCBI Taxonomy" id="47480"/>
    <lineage>
        <taxon>Bacteria</taxon>
        <taxon>Bacillati</taxon>
        <taxon>Actinomycetota</taxon>
        <taxon>Actinomycetes</taxon>
        <taxon>Streptosporangiales</taxon>
        <taxon>Streptosporangiaceae</taxon>
        <taxon>Streptosporangium</taxon>
    </lineage>
</organism>
<sequence length="112" mass="12630">MDNARNYVKSGPVWDGIRTLMGDALPFVEGEVWKRQRRLIQPAFHRRRLTGLADTMVDVIDEAFHDWTARTRAGEPFDIAAACDRLSMQVMVRALSGTEMRPGEPERVSAAS</sequence>
<dbReference type="SUPFAM" id="SSF48264">
    <property type="entry name" value="Cytochrome P450"/>
    <property type="match status" value="1"/>
</dbReference>
<dbReference type="RefSeq" id="WP_306870173.1">
    <property type="nucleotide sequence ID" value="NZ_JAUSRB010000002.1"/>
</dbReference>
<dbReference type="Gene3D" id="1.10.630.10">
    <property type="entry name" value="Cytochrome P450"/>
    <property type="match status" value="1"/>
</dbReference>
<keyword evidence="2" id="KW-1185">Reference proteome</keyword>
<protein>
    <submittedName>
        <fullName evidence="1">Cytochrome P450</fullName>
    </submittedName>
</protein>
<evidence type="ECO:0000313" key="2">
    <source>
        <dbReference type="Proteomes" id="UP001230426"/>
    </source>
</evidence>
<accession>A0ABT9RFA1</accession>